<evidence type="ECO:0000313" key="1">
    <source>
        <dbReference type="EMBL" id="AIY91276.1"/>
    </source>
</evidence>
<dbReference type="EMBL" id="CP009552">
    <property type="protein sequence ID" value="AIY91276.1"/>
    <property type="molecule type" value="Genomic_DNA"/>
</dbReference>
<name>A0A0A7GK36_GEOAI</name>
<dbReference type="KEGG" id="gac:GACE_2255"/>
<dbReference type="AlphaFoldDB" id="A0A0A7GK36"/>
<gene>
    <name evidence="1" type="ORF">GACE_2255</name>
</gene>
<evidence type="ECO:0000313" key="2">
    <source>
        <dbReference type="Proteomes" id="UP000030624"/>
    </source>
</evidence>
<proteinExistence type="predicted"/>
<protein>
    <submittedName>
        <fullName evidence="1">Uncharacterized protein</fullName>
    </submittedName>
</protein>
<dbReference type="Proteomes" id="UP000030624">
    <property type="component" value="Chromosome"/>
</dbReference>
<dbReference type="HOGENOM" id="CLU_3282708_0_0_2"/>
<organism evidence="1 2">
    <name type="scientific">Geoglobus acetivorans</name>
    <dbReference type="NCBI Taxonomy" id="565033"/>
    <lineage>
        <taxon>Archaea</taxon>
        <taxon>Methanobacteriati</taxon>
        <taxon>Methanobacteriota</taxon>
        <taxon>Archaeoglobi</taxon>
        <taxon>Archaeoglobales</taxon>
        <taxon>Archaeoglobaceae</taxon>
        <taxon>Geoglobus</taxon>
    </lineage>
</organism>
<sequence length="40" mass="4671">MVVDTPNYSHQIDILKVKIKKLTASHNEFLSGMEIREKEK</sequence>
<accession>A0A0A7GK36</accession>
<reference evidence="1 2" key="1">
    <citation type="journal article" date="2015" name="Appl. Environ. Microbiol.">
        <title>The Geoglobus acetivorans genome: Fe(III) reduction, acetate utilization, autotrophic growth, and degradation of aromatic compounds in a hyperthermophilic archaeon.</title>
        <authorList>
            <person name="Mardanov A.V."/>
            <person name="Slododkina G.B."/>
            <person name="Slobodkin A.I."/>
            <person name="Beletsky A.V."/>
            <person name="Gavrilov S.N."/>
            <person name="Kublanov I.V."/>
            <person name="Bonch-Osmolovskaya E.A."/>
            <person name="Skryabin K.G."/>
            <person name="Ravin N.V."/>
        </authorList>
    </citation>
    <scope>NUCLEOTIDE SEQUENCE [LARGE SCALE GENOMIC DNA]</scope>
    <source>
        <strain evidence="1 2">SBH6</strain>
    </source>
</reference>